<feature type="domain" description="Acyl-CoA dehydrogenase/oxidase C-terminal" evidence="7">
    <location>
        <begin position="234"/>
        <end position="391"/>
    </location>
</feature>
<gene>
    <name evidence="10" type="ORF">E2C06_00375</name>
</gene>
<dbReference type="InterPro" id="IPR013786">
    <property type="entry name" value="AcylCoA_DH/ox_N"/>
</dbReference>
<dbReference type="InterPro" id="IPR046373">
    <property type="entry name" value="Acyl-CoA_Oxase/DH_mid-dom_sf"/>
</dbReference>
<dbReference type="SUPFAM" id="SSF47203">
    <property type="entry name" value="Acyl-CoA dehydrogenase C-terminal domain-like"/>
    <property type="match status" value="1"/>
</dbReference>
<evidence type="ECO:0000313" key="10">
    <source>
        <dbReference type="EMBL" id="TDH64436.1"/>
    </source>
</evidence>
<dbReference type="GO" id="GO:0016627">
    <property type="term" value="F:oxidoreductase activity, acting on the CH-CH group of donors"/>
    <property type="evidence" value="ECO:0007669"/>
    <property type="project" value="InterPro"/>
</dbReference>
<organism evidence="10 11">
    <name type="scientific">Dankookia rubra</name>
    <dbReference type="NCBI Taxonomy" id="1442381"/>
    <lineage>
        <taxon>Bacteria</taxon>
        <taxon>Pseudomonadati</taxon>
        <taxon>Pseudomonadota</taxon>
        <taxon>Alphaproteobacteria</taxon>
        <taxon>Acetobacterales</taxon>
        <taxon>Roseomonadaceae</taxon>
        <taxon>Dankookia</taxon>
    </lineage>
</organism>
<comment type="cofactor">
    <cofactor evidence="1 6">
        <name>FAD</name>
        <dbReference type="ChEBI" id="CHEBI:57692"/>
    </cofactor>
</comment>
<dbReference type="Pfam" id="PF02770">
    <property type="entry name" value="Acyl-CoA_dh_M"/>
    <property type="match status" value="1"/>
</dbReference>
<dbReference type="PANTHER" id="PTHR43292">
    <property type="entry name" value="ACYL-COA DEHYDROGENASE"/>
    <property type="match status" value="1"/>
</dbReference>
<name>A0A4R5QMC5_9PROT</name>
<keyword evidence="11" id="KW-1185">Reference proteome</keyword>
<evidence type="ECO:0000259" key="8">
    <source>
        <dbReference type="Pfam" id="PF02770"/>
    </source>
</evidence>
<dbReference type="OrthoDB" id="9775090at2"/>
<keyword evidence="4 6" id="KW-0274">FAD</keyword>
<dbReference type="Gene3D" id="1.10.540.10">
    <property type="entry name" value="Acyl-CoA dehydrogenase/oxidase, N-terminal domain"/>
    <property type="match status" value="1"/>
</dbReference>
<dbReference type="Proteomes" id="UP000295096">
    <property type="component" value="Unassembled WGS sequence"/>
</dbReference>
<evidence type="ECO:0000259" key="7">
    <source>
        <dbReference type="Pfam" id="PF00441"/>
    </source>
</evidence>
<keyword evidence="3 6" id="KW-0285">Flavoprotein</keyword>
<dbReference type="InterPro" id="IPR036250">
    <property type="entry name" value="AcylCo_DH-like_C"/>
</dbReference>
<comment type="caution">
    <text evidence="10">The sequence shown here is derived from an EMBL/GenBank/DDBJ whole genome shotgun (WGS) entry which is preliminary data.</text>
</comment>
<evidence type="ECO:0000256" key="2">
    <source>
        <dbReference type="ARBA" id="ARBA00009347"/>
    </source>
</evidence>
<dbReference type="RefSeq" id="WP_133286592.1">
    <property type="nucleotide sequence ID" value="NZ_SMSJ01000001.1"/>
</dbReference>
<evidence type="ECO:0000256" key="4">
    <source>
        <dbReference type="ARBA" id="ARBA00022827"/>
    </source>
</evidence>
<dbReference type="AlphaFoldDB" id="A0A4R5QMC5"/>
<dbReference type="InterPro" id="IPR052161">
    <property type="entry name" value="Mycobact_Acyl-CoA_DH"/>
</dbReference>
<proteinExistence type="inferred from homology"/>
<sequence length="404" mass="44584">MDLTLSDRHRALRADLREFIARHGHRSPPVGGGGGRKRPDQRVLDWQSLLIEHGFAARSVPTRYGGYGAEHDVLDAALITEAFNAAGISLGIQGQGIRMLVPTLLEVGNEEQRRRWIGPTIRGELHWAQGYSEPEAGSDLASLRTRAHVEDGNFVINGQKIWTSSAHYADMMFLLVRTEPDRPKHLGISYLLLPMATSGIEVRPLATMTGHATFNEVFFTDVRLPTDQIVLGRGDGWKVANVTLKHERMLLGDSSKLVHRLHRLRALLAETVVDGAPLLSRPVWRDRFLRLQGEVLAGKYHQMRLLSEASRDQDSGLGLLVVKYYGTTLAWRLATLAVDALGEAGLAYEPHDEVGEDSAATAWYADWMYDLGLIIGGGSSNIQKNIIAERGLGMPREPKPMGGA</sequence>
<protein>
    <submittedName>
        <fullName evidence="10">Acyl-CoA dehydrogenase</fullName>
    </submittedName>
</protein>
<evidence type="ECO:0000259" key="9">
    <source>
        <dbReference type="Pfam" id="PF02771"/>
    </source>
</evidence>
<evidence type="ECO:0000256" key="6">
    <source>
        <dbReference type="RuleBase" id="RU362125"/>
    </source>
</evidence>
<dbReference type="Pfam" id="PF00441">
    <property type="entry name" value="Acyl-CoA_dh_1"/>
    <property type="match status" value="1"/>
</dbReference>
<evidence type="ECO:0000256" key="3">
    <source>
        <dbReference type="ARBA" id="ARBA00022630"/>
    </source>
</evidence>
<dbReference type="InterPro" id="IPR009100">
    <property type="entry name" value="AcylCoA_DH/oxidase_NM_dom_sf"/>
</dbReference>
<dbReference type="PANTHER" id="PTHR43292:SF3">
    <property type="entry name" value="ACYL-COA DEHYDROGENASE FADE29"/>
    <property type="match status" value="1"/>
</dbReference>
<dbReference type="Pfam" id="PF02771">
    <property type="entry name" value="Acyl-CoA_dh_N"/>
    <property type="match status" value="1"/>
</dbReference>
<dbReference type="EMBL" id="SMSJ01000001">
    <property type="protein sequence ID" value="TDH64436.1"/>
    <property type="molecule type" value="Genomic_DNA"/>
</dbReference>
<dbReference type="InterPro" id="IPR037069">
    <property type="entry name" value="AcylCoA_DH/ox_N_sf"/>
</dbReference>
<evidence type="ECO:0000256" key="1">
    <source>
        <dbReference type="ARBA" id="ARBA00001974"/>
    </source>
</evidence>
<comment type="similarity">
    <text evidence="2 6">Belongs to the acyl-CoA dehydrogenase family.</text>
</comment>
<dbReference type="Gene3D" id="2.40.110.10">
    <property type="entry name" value="Butyryl-CoA Dehydrogenase, subunit A, domain 2"/>
    <property type="match status" value="1"/>
</dbReference>
<feature type="domain" description="Acyl-CoA oxidase/dehydrogenase middle" evidence="8">
    <location>
        <begin position="128"/>
        <end position="222"/>
    </location>
</feature>
<dbReference type="SUPFAM" id="SSF56645">
    <property type="entry name" value="Acyl-CoA dehydrogenase NM domain-like"/>
    <property type="match status" value="1"/>
</dbReference>
<feature type="domain" description="Acyl-CoA dehydrogenase/oxidase N-terminal" evidence="9">
    <location>
        <begin position="7"/>
        <end position="124"/>
    </location>
</feature>
<keyword evidence="5 6" id="KW-0560">Oxidoreductase</keyword>
<dbReference type="InterPro" id="IPR006091">
    <property type="entry name" value="Acyl-CoA_Oxase/DH_mid-dom"/>
</dbReference>
<dbReference type="GO" id="GO:0005886">
    <property type="term" value="C:plasma membrane"/>
    <property type="evidence" value="ECO:0007669"/>
    <property type="project" value="TreeGrafter"/>
</dbReference>
<evidence type="ECO:0000313" key="11">
    <source>
        <dbReference type="Proteomes" id="UP000295096"/>
    </source>
</evidence>
<dbReference type="Gene3D" id="1.20.140.10">
    <property type="entry name" value="Butyryl-CoA Dehydrogenase, subunit A, domain 3"/>
    <property type="match status" value="1"/>
</dbReference>
<reference evidence="10 11" key="1">
    <citation type="journal article" date="2016" name="J. Microbiol.">
        <title>Dankookia rubra gen. nov., sp. nov., an alphaproteobacterium isolated from sediment of a shallow stream.</title>
        <authorList>
            <person name="Kim W.H."/>
            <person name="Kim D.H."/>
            <person name="Kang K."/>
            <person name="Ahn T.Y."/>
        </authorList>
    </citation>
    <scope>NUCLEOTIDE SEQUENCE [LARGE SCALE GENOMIC DNA]</scope>
    <source>
        <strain evidence="10 11">JCM30602</strain>
    </source>
</reference>
<evidence type="ECO:0000256" key="5">
    <source>
        <dbReference type="ARBA" id="ARBA00023002"/>
    </source>
</evidence>
<dbReference type="InterPro" id="IPR009075">
    <property type="entry name" value="AcylCo_DH/oxidase_C"/>
</dbReference>
<dbReference type="FunFam" id="2.40.110.10:FF:000011">
    <property type="entry name" value="Acyl-CoA dehydrogenase FadE34"/>
    <property type="match status" value="1"/>
</dbReference>
<accession>A0A4R5QMC5</accession>
<dbReference type="GO" id="GO:0050660">
    <property type="term" value="F:flavin adenine dinucleotide binding"/>
    <property type="evidence" value="ECO:0007669"/>
    <property type="project" value="InterPro"/>
</dbReference>